<dbReference type="Gene3D" id="3.40.109.10">
    <property type="entry name" value="NADH Oxidase"/>
    <property type="match status" value="1"/>
</dbReference>
<dbReference type="InterPro" id="IPR000415">
    <property type="entry name" value="Nitroreductase-like"/>
</dbReference>
<proteinExistence type="predicted"/>
<keyword evidence="3" id="KW-1185">Reference proteome</keyword>
<sequence>MQFVADGELRKLPRYPLLTWPHKRSGDTIFVTNWSSGCELTVSGSTTELDALSDTLWRCDGAHTLEQIVPTDAEYRENAVALLRRLVQVGAVVDRHDLATAMFRAMHGRGIIAPALLREILAAPRWQDPRAEGADNAMPRLPRRAPRTRTHSIPLREMSNYTALEKSDLADLLVQAYGTEGAWKTIPSAGRMWPVVLHALLPVPNGYSIFWFDDEANVLRSTSATVTIEGVSGVFVQESDLRDPLSRGITVLFISTSIERSQRKYGNRSLMYALIETGCLLQQIALVATASDWGMRAFGGIRVSHAQSIVGFDIHPIMAVVLGRSRKGRE</sequence>
<gene>
    <name evidence="2" type="ORF">Pma05_83740</name>
</gene>
<evidence type="ECO:0000313" key="2">
    <source>
        <dbReference type="EMBL" id="GIH01802.1"/>
    </source>
</evidence>
<dbReference type="Pfam" id="PF00881">
    <property type="entry name" value="Nitroreductase"/>
    <property type="match status" value="1"/>
</dbReference>
<evidence type="ECO:0000313" key="3">
    <source>
        <dbReference type="Proteomes" id="UP000621500"/>
    </source>
</evidence>
<organism evidence="2 3">
    <name type="scientific">Plantactinospora mayteni</name>
    <dbReference type="NCBI Taxonomy" id="566021"/>
    <lineage>
        <taxon>Bacteria</taxon>
        <taxon>Bacillati</taxon>
        <taxon>Actinomycetota</taxon>
        <taxon>Actinomycetes</taxon>
        <taxon>Micromonosporales</taxon>
        <taxon>Micromonosporaceae</taxon>
        <taxon>Plantactinospora</taxon>
    </lineage>
</organism>
<feature type="domain" description="Nitroreductase" evidence="1">
    <location>
        <begin position="164"/>
        <end position="324"/>
    </location>
</feature>
<dbReference type="InterPro" id="IPR029479">
    <property type="entry name" value="Nitroreductase"/>
</dbReference>
<reference evidence="2 3" key="1">
    <citation type="submission" date="2021-01" db="EMBL/GenBank/DDBJ databases">
        <title>Whole genome shotgun sequence of Plantactinospora mayteni NBRC 109088.</title>
        <authorList>
            <person name="Komaki H."/>
            <person name="Tamura T."/>
        </authorList>
    </citation>
    <scope>NUCLEOTIDE SEQUENCE [LARGE SCALE GENOMIC DNA]</scope>
    <source>
        <strain evidence="2 3">NBRC 109088</strain>
    </source>
</reference>
<accession>A0ABQ4F4K6</accession>
<dbReference type="EMBL" id="BONX01000086">
    <property type="protein sequence ID" value="GIH01802.1"/>
    <property type="molecule type" value="Genomic_DNA"/>
</dbReference>
<comment type="caution">
    <text evidence="2">The sequence shown here is derived from an EMBL/GenBank/DDBJ whole genome shotgun (WGS) entry which is preliminary data.</text>
</comment>
<protein>
    <recommendedName>
        <fullName evidence="1">Nitroreductase domain-containing protein</fullName>
    </recommendedName>
</protein>
<dbReference type="RefSeq" id="WP_203863018.1">
    <property type="nucleotide sequence ID" value="NZ_BAAAZQ010000049.1"/>
</dbReference>
<dbReference type="Proteomes" id="UP000621500">
    <property type="component" value="Unassembled WGS sequence"/>
</dbReference>
<name>A0ABQ4F4K6_9ACTN</name>
<evidence type="ECO:0000259" key="1">
    <source>
        <dbReference type="Pfam" id="PF00881"/>
    </source>
</evidence>